<dbReference type="AlphaFoldDB" id="A0A8T0A1D5"/>
<organism evidence="1 2">
    <name type="scientific">Meloidogyne graminicola</name>
    <dbReference type="NCBI Taxonomy" id="189291"/>
    <lineage>
        <taxon>Eukaryota</taxon>
        <taxon>Metazoa</taxon>
        <taxon>Ecdysozoa</taxon>
        <taxon>Nematoda</taxon>
        <taxon>Chromadorea</taxon>
        <taxon>Rhabditida</taxon>
        <taxon>Tylenchina</taxon>
        <taxon>Tylenchomorpha</taxon>
        <taxon>Tylenchoidea</taxon>
        <taxon>Meloidogynidae</taxon>
        <taxon>Meloidogyninae</taxon>
        <taxon>Meloidogyne</taxon>
    </lineage>
</organism>
<protein>
    <submittedName>
        <fullName evidence="1">Uncharacterized protein</fullName>
    </submittedName>
</protein>
<keyword evidence="2" id="KW-1185">Reference proteome</keyword>
<proteinExistence type="predicted"/>
<dbReference type="Proteomes" id="UP000605970">
    <property type="component" value="Unassembled WGS sequence"/>
</dbReference>
<sequence>MIKLLFENNKNIPLKFYAKTNFNIQYFSQLLYKKQFEFIFDHLVMSEVIWLSFYLCDYISEEEQHNMLLKLILYSKENFYCVCIFEVKGLTKLYNLIIKNIT</sequence>
<comment type="caution">
    <text evidence="1">The sequence shown here is derived from an EMBL/GenBank/DDBJ whole genome shotgun (WGS) entry which is preliminary data.</text>
</comment>
<gene>
    <name evidence="1" type="ORF">Mgra_00001049</name>
</gene>
<accession>A0A8T0A1D5</accession>
<evidence type="ECO:0000313" key="2">
    <source>
        <dbReference type="Proteomes" id="UP000605970"/>
    </source>
</evidence>
<name>A0A8T0A1D5_9BILA</name>
<evidence type="ECO:0000313" key="1">
    <source>
        <dbReference type="EMBL" id="KAF7639380.1"/>
    </source>
</evidence>
<dbReference type="EMBL" id="JABEBT010000005">
    <property type="protein sequence ID" value="KAF7639380.1"/>
    <property type="molecule type" value="Genomic_DNA"/>
</dbReference>
<reference evidence="1" key="1">
    <citation type="journal article" date="2020" name="Ecol. Evol.">
        <title>Genome structure and content of the rice root-knot nematode (Meloidogyne graminicola).</title>
        <authorList>
            <person name="Phan N.T."/>
            <person name="Danchin E.G.J."/>
            <person name="Klopp C."/>
            <person name="Perfus-Barbeoch L."/>
            <person name="Kozlowski D.K."/>
            <person name="Koutsovoulos G.D."/>
            <person name="Lopez-Roques C."/>
            <person name="Bouchez O."/>
            <person name="Zahm M."/>
            <person name="Besnard G."/>
            <person name="Bellafiore S."/>
        </authorList>
    </citation>
    <scope>NUCLEOTIDE SEQUENCE</scope>
    <source>
        <strain evidence="1">VN-18</strain>
    </source>
</reference>